<comment type="caution">
    <text evidence="2">The sequence shown here is derived from an EMBL/GenBank/DDBJ whole genome shotgun (WGS) entry which is preliminary data.</text>
</comment>
<name>A0ABP9KGE5_9ACTN</name>
<sequence>MTHGSQPELPIDAPFVDWLRWQLLRHGYDPAERGVQRRFADDAGIPVATVSRLLRDVSQPDINTCYALGLKFNVPVLPILVRAGHLPREALGNEPSPARPTTTEDQAFQALGVTDESDRAAIRAMINALTTKHRREGTS</sequence>
<evidence type="ECO:0000313" key="3">
    <source>
        <dbReference type="Proteomes" id="UP001500124"/>
    </source>
</evidence>
<dbReference type="EMBL" id="BAABKC010000044">
    <property type="protein sequence ID" value="GAA5056297.1"/>
    <property type="molecule type" value="Genomic_DNA"/>
</dbReference>
<proteinExistence type="predicted"/>
<dbReference type="RefSeq" id="WP_345668665.1">
    <property type="nucleotide sequence ID" value="NZ_BAABKC010000044.1"/>
</dbReference>
<dbReference type="PROSITE" id="PS50943">
    <property type="entry name" value="HTH_CROC1"/>
    <property type="match status" value="1"/>
</dbReference>
<dbReference type="Proteomes" id="UP001500124">
    <property type="component" value="Unassembled WGS sequence"/>
</dbReference>
<dbReference type="CDD" id="cd00093">
    <property type="entry name" value="HTH_XRE"/>
    <property type="match status" value="1"/>
</dbReference>
<keyword evidence="3" id="KW-1185">Reference proteome</keyword>
<accession>A0ABP9KGE5</accession>
<evidence type="ECO:0000313" key="2">
    <source>
        <dbReference type="EMBL" id="GAA5056297.1"/>
    </source>
</evidence>
<dbReference type="InterPro" id="IPR001387">
    <property type="entry name" value="Cro/C1-type_HTH"/>
</dbReference>
<feature type="domain" description="HTH cro/C1-type" evidence="1">
    <location>
        <begin position="36"/>
        <end position="79"/>
    </location>
</feature>
<protein>
    <recommendedName>
        <fullName evidence="1">HTH cro/C1-type domain-containing protein</fullName>
    </recommendedName>
</protein>
<organism evidence="2 3">
    <name type="scientific">Streptomyces similanensis</name>
    <dbReference type="NCBI Taxonomy" id="1274988"/>
    <lineage>
        <taxon>Bacteria</taxon>
        <taxon>Bacillati</taxon>
        <taxon>Actinomycetota</taxon>
        <taxon>Actinomycetes</taxon>
        <taxon>Kitasatosporales</taxon>
        <taxon>Streptomycetaceae</taxon>
        <taxon>Streptomyces</taxon>
    </lineage>
</organism>
<evidence type="ECO:0000259" key="1">
    <source>
        <dbReference type="PROSITE" id="PS50943"/>
    </source>
</evidence>
<reference evidence="3" key="1">
    <citation type="journal article" date="2019" name="Int. J. Syst. Evol. Microbiol.">
        <title>The Global Catalogue of Microorganisms (GCM) 10K type strain sequencing project: providing services to taxonomists for standard genome sequencing and annotation.</title>
        <authorList>
            <consortium name="The Broad Institute Genomics Platform"/>
            <consortium name="The Broad Institute Genome Sequencing Center for Infectious Disease"/>
            <person name="Wu L."/>
            <person name="Ma J."/>
        </authorList>
    </citation>
    <scope>NUCLEOTIDE SEQUENCE [LARGE SCALE GENOMIC DNA]</scope>
    <source>
        <strain evidence="3">JCM 18410</strain>
    </source>
</reference>
<gene>
    <name evidence="2" type="ORF">GCM10023336_28880</name>
</gene>